<dbReference type="Gene3D" id="3.20.20.80">
    <property type="entry name" value="Glycosidases"/>
    <property type="match status" value="1"/>
</dbReference>
<dbReference type="InterPro" id="IPR017853">
    <property type="entry name" value="GH"/>
</dbReference>
<keyword evidence="3" id="KW-1185">Reference proteome</keyword>
<evidence type="ECO:0000259" key="1">
    <source>
        <dbReference type="Pfam" id="PF08532"/>
    </source>
</evidence>
<gene>
    <name evidence="2" type="ORF">GRAN_1625</name>
</gene>
<accession>A0A4Q0T3M8</accession>
<dbReference type="InterPro" id="IPR028212">
    <property type="entry name" value="GHL6"/>
</dbReference>
<dbReference type="Pfam" id="PF14871">
    <property type="entry name" value="GHL6"/>
    <property type="match status" value="1"/>
</dbReference>
<evidence type="ECO:0000313" key="2">
    <source>
        <dbReference type="EMBL" id="RXH58315.1"/>
    </source>
</evidence>
<dbReference type="InterPro" id="IPR013738">
    <property type="entry name" value="Beta_galactosidase_Trimer"/>
</dbReference>
<sequence>MTQSRRTFVKQVGGVAAMSVLGALWMTLDAEGAQARVGPTVGNPGWYDRPMRWAQLAFVEDDPGNYDQGFWLDYFKRIHADAACLSAGGVVAFYPTKVPLHYRSKWLGSMDTFGDLVAGCRKLGMNVVARTDSHACHQDAYEQHPEWIAVDAQGKKRRHPSDPSLWLTCALGPYNFEFMTSVHQEIMRLYMPDGIFTNRWSGNGMCFCEHCQVSFKAYSGLELPRTLDPQDAARHAYILWNQKTLFELWRLWNTKIREINPNASYIANAGGGALSELDMVTIGELAPTLFADRQGRSGTTPPWTNGKNGKEYRATMGSKAIGGIFSVGVEERYRWKDSVQSGDEIRLWVADGIANDLRPWFTKFNAKVIDKRWLPVVEEIYQWHYANEGYLRNERSLARVGMVYSQQTAEFYGGVNARTKVEDAALGFYQAMIEARIPFEMVHDGLLDEEHLRQLRTLILPNIAALSTKQCGQIEAFVARGGGVVATFETSLYDEAGVRRKEFGLASLFGASFAGKVDGPMLNSYLAFDHSAGGDTTALLAGLDGVPRIINAANQVSVKTTGDTKAVVSIVPSYPDLPMEEVFQRSQQTGGPGVFLNKHGAGRVVYFPGDIDRTFWEVLNVDQGRLLANAVRWATAEDAPVEVTGQGVLDLAVWKQKGSMTVHLVNLTNPMMMKGPVREIIAMPPQVVRLRVPKGEKVSRVRLLVAGGDGVYKREGDVIAVDVPSIGVHEVVAFDLAT</sequence>
<dbReference type="Gene3D" id="3.40.50.880">
    <property type="match status" value="1"/>
</dbReference>
<dbReference type="AlphaFoldDB" id="A0A4Q0T3M8"/>
<feature type="domain" description="Beta-galactosidase trimerisation" evidence="1">
    <location>
        <begin position="398"/>
        <end position="497"/>
    </location>
</feature>
<dbReference type="GO" id="GO:0005975">
    <property type="term" value="P:carbohydrate metabolic process"/>
    <property type="evidence" value="ECO:0007669"/>
    <property type="project" value="InterPro"/>
</dbReference>
<evidence type="ECO:0000313" key="3">
    <source>
        <dbReference type="Proteomes" id="UP000289437"/>
    </source>
</evidence>
<dbReference type="InterPro" id="IPR006311">
    <property type="entry name" value="TAT_signal"/>
</dbReference>
<comment type="caution">
    <text evidence="2">The sequence shown here is derived from an EMBL/GenBank/DDBJ whole genome shotgun (WGS) entry which is preliminary data.</text>
</comment>
<name>A0A4Q0T3M8_9BACT</name>
<organism evidence="2 3">
    <name type="scientific">Granulicella sibirica</name>
    <dbReference type="NCBI Taxonomy" id="2479048"/>
    <lineage>
        <taxon>Bacteria</taxon>
        <taxon>Pseudomonadati</taxon>
        <taxon>Acidobacteriota</taxon>
        <taxon>Terriglobia</taxon>
        <taxon>Terriglobales</taxon>
        <taxon>Acidobacteriaceae</taxon>
        <taxon>Granulicella</taxon>
    </lineage>
</organism>
<dbReference type="SUPFAM" id="SSF51445">
    <property type="entry name" value="(Trans)glycosidases"/>
    <property type="match status" value="1"/>
</dbReference>
<dbReference type="RefSeq" id="WP_241654398.1">
    <property type="nucleotide sequence ID" value="NZ_RDSM01000001.1"/>
</dbReference>
<reference evidence="3" key="2">
    <citation type="submission" date="2019-02" db="EMBL/GenBank/DDBJ databases">
        <title>Granulicella sibirica sp. nov., a psychrotolerant acidobacterium isolated from an organic soil layer in forested tundra, West Siberia.</title>
        <authorList>
            <person name="Oshkin I.Y."/>
            <person name="Kulichevskaya I.S."/>
            <person name="Rijpstra W.I.C."/>
            <person name="Sinninghe Damste J.S."/>
            <person name="Rakitin A.L."/>
            <person name="Ravin N.V."/>
            <person name="Dedysh S.N."/>
        </authorList>
    </citation>
    <scope>NUCLEOTIDE SEQUENCE [LARGE SCALE GENOMIC DNA]</scope>
    <source>
        <strain evidence="3">AF10</strain>
    </source>
</reference>
<protein>
    <submittedName>
        <fullName evidence="2">Beta-galactosidase</fullName>
    </submittedName>
</protein>
<dbReference type="InterPro" id="IPR029062">
    <property type="entry name" value="Class_I_gatase-like"/>
</dbReference>
<dbReference type="GO" id="GO:0004565">
    <property type="term" value="F:beta-galactosidase activity"/>
    <property type="evidence" value="ECO:0007669"/>
    <property type="project" value="InterPro"/>
</dbReference>
<dbReference type="CDD" id="cd03143">
    <property type="entry name" value="A4_beta-galactosidase_middle_domain"/>
    <property type="match status" value="1"/>
</dbReference>
<dbReference type="EMBL" id="RDSM01000001">
    <property type="protein sequence ID" value="RXH58315.1"/>
    <property type="molecule type" value="Genomic_DNA"/>
</dbReference>
<dbReference type="Proteomes" id="UP000289437">
    <property type="component" value="Unassembled WGS sequence"/>
</dbReference>
<dbReference type="Pfam" id="PF08532">
    <property type="entry name" value="Glyco_hydro_42M"/>
    <property type="match status" value="1"/>
</dbReference>
<reference evidence="2 3" key="1">
    <citation type="submission" date="2018-11" db="EMBL/GenBank/DDBJ databases">
        <authorList>
            <person name="Mardanov A.V."/>
            <person name="Ravin N.V."/>
            <person name="Dedysh S.N."/>
        </authorList>
    </citation>
    <scope>NUCLEOTIDE SEQUENCE [LARGE SCALE GENOMIC DNA]</scope>
    <source>
        <strain evidence="2 3">AF10</strain>
    </source>
</reference>
<dbReference type="SUPFAM" id="SSF52317">
    <property type="entry name" value="Class I glutamine amidotransferase-like"/>
    <property type="match status" value="1"/>
</dbReference>
<proteinExistence type="predicted"/>
<dbReference type="PROSITE" id="PS51318">
    <property type="entry name" value="TAT"/>
    <property type="match status" value="1"/>
</dbReference>